<dbReference type="GO" id="GO:0003700">
    <property type="term" value="F:DNA-binding transcription factor activity"/>
    <property type="evidence" value="ECO:0007669"/>
    <property type="project" value="InterPro"/>
</dbReference>
<dbReference type="InterPro" id="IPR058163">
    <property type="entry name" value="LysR-type_TF_proteobact-type"/>
</dbReference>
<dbReference type="PROSITE" id="PS50931">
    <property type="entry name" value="HTH_LYSR"/>
    <property type="match status" value="1"/>
</dbReference>
<dbReference type="InterPro" id="IPR036390">
    <property type="entry name" value="WH_DNA-bd_sf"/>
</dbReference>
<evidence type="ECO:0000259" key="2">
    <source>
        <dbReference type="PROSITE" id="PS50931"/>
    </source>
</evidence>
<organism evidence="3 4">
    <name type="scientific">Planotetraspora thailandica</name>
    <dbReference type="NCBI Taxonomy" id="487172"/>
    <lineage>
        <taxon>Bacteria</taxon>
        <taxon>Bacillati</taxon>
        <taxon>Actinomycetota</taxon>
        <taxon>Actinomycetes</taxon>
        <taxon>Streptosporangiales</taxon>
        <taxon>Streptosporangiaceae</taxon>
        <taxon>Planotetraspora</taxon>
    </lineage>
</organism>
<dbReference type="EMBL" id="BOOR01000049">
    <property type="protein sequence ID" value="GII57283.1"/>
    <property type="molecule type" value="Genomic_DNA"/>
</dbReference>
<reference evidence="3" key="1">
    <citation type="submission" date="2021-01" db="EMBL/GenBank/DDBJ databases">
        <title>Whole genome shotgun sequence of Planotetraspora thailandica NBRC 104271.</title>
        <authorList>
            <person name="Komaki H."/>
            <person name="Tamura T."/>
        </authorList>
    </citation>
    <scope>NUCLEOTIDE SEQUENCE</scope>
    <source>
        <strain evidence="3">NBRC 104271</strain>
    </source>
</reference>
<dbReference type="InterPro" id="IPR036388">
    <property type="entry name" value="WH-like_DNA-bd_sf"/>
</dbReference>
<accession>A0A8J3V4K5</accession>
<dbReference type="InterPro" id="IPR000847">
    <property type="entry name" value="LysR_HTH_N"/>
</dbReference>
<comment type="similarity">
    <text evidence="1">Belongs to the LysR transcriptional regulatory family.</text>
</comment>
<dbReference type="Proteomes" id="UP000605992">
    <property type="component" value="Unassembled WGS sequence"/>
</dbReference>
<evidence type="ECO:0000256" key="1">
    <source>
        <dbReference type="ARBA" id="ARBA00009437"/>
    </source>
</evidence>
<keyword evidence="4" id="KW-1185">Reference proteome</keyword>
<dbReference type="PANTHER" id="PTHR30537">
    <property type="entry name" value="HTH-TYPE TRANSCRIPTIONAL REGULATOR"/>
    <property type="match status" value="1"/>
</dbReference>
<dbReference type="SUPFAM" id="SSF46785">
    <property type="entry name" value="Winged helix' DNA-binding domain"/>
    <property type="match status" value="1"/>
</dbReference>
<dbReference type="Gene3D" id="1.10.10.10">
    <property type="entry name" value="Winged helix-like DNA-binding domain superfamily/Winged helix DNA-binding domain"/>
    <property type="match status" value="1"/>
</dbReference>
<dbReference type="PANTHER" id="PTHR30537:SF5">
    <property type="entry name" value="HTH-TYPE TRANSCRIPTIONAL ACTIVATOR TTDR-RELATED"/>
    <property type="match status" value="1"/>
</dbReference>
<feature type="domain" description="HTH lysR-type" evidence="2">
    <location>
        <begin position="1"/>
        <end position="28"/>
    </location>
</feature>
<name>A0A8J3V4K5_9ACTN</name>
<evidence type="ECO:0000313" key="4">
    <source>
        <dbReference type="Proteomes" id="UP000605992"/>
    </source>
</evidence>
<gene>
    <name evidence="3" type="ORF">Pth03_56720</name>
</gene>
<evidence type="ECO:0000313" key="3">
    <source>
        <dbReference type="EMBL" id="GII57283.1"/>
    </source>
</evidence>
<comment type="caution">
    <text evidence="3">The sequence shown here is derived from an EMBL/GenBank/DDBJ whole genome shotgun (WGS) entry which is preliminary data.</text>
</comment>
<sequence length="90" mass="10044">MVQLALATLEREAKVPLFERAGRRLRRTAEGRRLVRHAHIVLNALDAAEEDLRSASTPRGPVRVACFATAAVTAYCPRWQPPEPAIRSRT</sequence>
<protein>
    <recommendedName>
        <fullName evidence="2">HTH lysR-type domain-containing protein</fullName>
    </recommendedName>
</protein>
<proteinExistence type="inferred from homology"/>
<dbReference type="AlphaFoldDB" id="A0A8J3V4K5"/>